<feature type="region of interest" description="Disordered" evidence="1">
    <location>
        <begin position="100"/>
        <end position="131"/>
    </location>
</feature>
<sequence length="218" mass="23983">MHRPPLPPASLPSAPVTASPSPGLPLIRRDRLSCPMWPMRSATSRSPASPIRPTANCSPARFPTSAVPPMSWSSPSTPSESAKLRPPVLRSSPLGRLLLRLRSPLSPMTTLRSSAGPHPRPTDRRSRVSKSLRSVTQHCVVRWSAPPRPPAPWSDWSTVRATHSWSPLPTPRALRLRVHPRPQSSPLAFPAQRCLLWLSHRVSNSTSPGRRPMATVLR</sequence>
<reference evidence="2" key="1">
    <citation type="submission" date="2020-05" db="EMBL/GenBank/DDBJ databases">
        <authorList>
            <person name="Chiriac C."/>
            <person name="Salcher M."/>
            <person name="Ghai R."/>
            <person name="Kavagutti S V."/>
        </authorList>
    </citation>
    <scope>NUCLEOTIDE SEQUENCE</scope>
</reference>
<accession>A0A6J5YDB9</accession>
<protein>
    <submittedName>
        <fullName evidence="2">Unannotated protein</fullName>
    </submittedName>
</protein>
<feature type="compositionally biased region" description="Low complexity" evidence="1">
    <location>
        <begin position="11"/>
        <end position="21"/>
    </location>
</feature>
<feature type="compositionally biased region" description="Pro residues" evidence="1">
    <location>
        <begin position="1"/>
        <end position="10"/>
    </location>
</feature>
<organism evidence="2">
    <name type="scientific">freshwater metagenome</name>
    <dbReference type="NCBI Taxonomy" id="449393"/>
    <lineage>
        <taxon>unclassified sequences</taxon>
        <taxon>metagenomes</taxon>
        <taxon>ecological metagenomes</taxon>
    </lineage>
</organism>
<evidence type="ECO:0000313" key="2">
    <source>
        <dbReference type="EMBL" id="CAB4323415.1"/>
    </source>
</evidence>
<gene>
    <name evidence="2" type="ORF">UFOPK1392_01170</name>
</gene>
<evidence type="ECO:0000256" key="1">
    <source>
        <dbReference type="SAM" id="MobiDB-lite"/>
    </source>
</evidence>
<dbReference type="AlphaFoldDB" id="A0A6J5YDB9"/>
<proteinExistence type="predicted"/>
<feature type="region of interest" description="Disordered" evidence="1">
    <location>
        <begin position="1"/>
        <end position="87"/>
    </location>
</feature>
<name>A0A6J5YDB9_9ZZZZ</name>
<dbReference type="EMBL" id="CAEMXZ010000043">
    <property type="protein sequence ID" value="CAB4323415.1"/>
    <property type="molecule type" value="Genomic_DNA"/>
</dbReference>
<feature type="compositionally biased region" description="Low complexity" evidence="1">
    <location>
        <begin position="68"/>
        <end position="87"/>
    </location>
</feature>